<proteinExistence type="predicted"/>
<accession>A0AAX6GAA5</accession>
<dbReference type="EMBL" id="JANAVB010021599">
    <property type="protein sequence ID" value="KAJ6825676.1"/>
    <property type="molecule type" value="Genomic_DNA"/>
</dbReference>
<sequence>MSPDCIELRRTICMCSCLAVSKHESCSGSACVSKSGFSNRCWRGVE</sequence>
<evidence type="ECO:0000313" key="2">
    <source>
        <dbReference type="Proteomes" id="UP001140949"/>
    </source>
</evidence>
<dbReference type="Proteomes" id="UP001140949">
    <property type="component" value="Unassembled WGS sequence"/>
</dbReference>
<reference evidence="1" key="1">
    <citation type="journal article" date="2023" name="GigaByte">
        <title>Genome assembly of the bearded iris, Iris pallida Lam.</title>
        <authorList>
            <person name="Bruccoleri R.E."/>
            <person name="Oakeley E.J."/>
            <person name="Faust A.M.E."/>
            <person name="Altorfer M."/>
            <person name="Dessus-Babus S."/>
            <person name="Burckhardt D."/>
            <person name="Oertli M."/>
            <person name="Naumann U."/>
            <person name="Petersen F."/>
            <person name="Wong J."/>
        </authorList>
    </citation>
    <scope>NUCLEOTIDE SEQUENCE</scope>
    <source>
        <strain evidence="1">GSM-AAB239-AS_SAM_17_03QT</strain>
    </source>
</reference>
<reference evidence="1" key="2">
    <citation type="submission" date="2023-04" db="EMBL/GenBank/DDBJ databases">
        <authorList>
            <person name="Bruccoleri R.E."/>
            <person name="Oakeley E.J."/>
            <person name="Faust A.-M."/>
            <person name="Dessus-Babus S."/>
            <person name="Altorfer M."/>
            <person name="Burckhardt D."/>
            <person name="Oertli M."/>
            <person name="Naumann U."/>
            <person name="Petersen F."/>
            <person name="Wong J."/>
        </authorList>
    </citation>
    <scope>NUCLEOTIDE SEQUENCE</scope>
    <source>
        <strain evidence="1">GSM-AAB239-AS_SAM_17_03QT</strain>
        <tissue evidence="1">Leaf</tissue>
    </source>
</reference>
<keyword evidence="2" id="KW-1185">Reference proteome</keyword>
<name>A0AAX6GAA5_IRIPA</name>
<dbReference type="AlphaFoldDB" id="A0AAX6GAA5"/>
<gene>
    <name evidence="1" type="ORF">M6B38_377555</name>
</gene>
<protein>
    <submittedName>
        <fullName evidence="1">Uncharacterized protein</fullName>
    </submittedName>
</protein>
<organism evidence="1 2">
    <name type="scientific">Iris pallida</name>
    <name type="common">Sweet iris</name>
    <dbReference type="NCBI Taxonomy" id="29817"/>
    <lineage>
        <taxon>Eukaryota</taxon>
        <taxon>Viridiplantae</taxon>
        <taxon>Streptophyta</taxon>
        <taxon>Embryophyta</taxon>
        <taxon>Tracheophyta</taxon>
        <taxon>Spermatophyta</taxon>
        <taxon>Magnoliopsida</taxon>
        <taxon>Liliopsida</taxon>
        <taxon>Asparagales</taxon>
        <taxon>Iridaceae</taxon>
        <taxon>Iridoideae</taxon>
        <taxon>Irideae</taxon>
        <taxon>Iris</taxon>
    </lineage>
</organism>
<evidence type="ECO:0000313" key="1">
    <source>
        <dbReference type="EMBL" id="KAJ6825676.1"/>
    </source>
</evidence>
<comment type="caution">
    <text evidence="1">The sequence shown here is derived from an EMBL/GenBank/DDBJ whole genome shotgun (WGS) entry which is preliminary data.</text>
</comment>